<dbReference type="AlphaFoldDB" id="A0A5D3DTR7"/>
<comment type="caution">
    <text evidence="1">The sequence shown here is derived from an EMBL/GenBank/DDBJ whole genome shotgun (WGS) entry which is preliminary data.</text>
</comment>
<proteinExistence type="predicted"/>
<dbReference type="EMBL" id="SSTD01003277">
    <property type="protein sequence ID" value="TYK26902.1"/>
    <property type="molecule type" value="Genomic_DNA"/>
</dbReference>
<reference evidence="1 2" key="1">
    <citation type="submission" date="2019-08" db="EMBL/GenBank/DDBJ databases">
        <title>Draft genome sequences of two oriental melons (Cucumis melo L. var makuwa).</title>
        <authorList>
            <person name="Kwon S.-Y."/>
        </authorList>
    </citation>
    <scope>NUCLEOTIDE SEQUENCE [LARGE SCALE GENOMIC DNA]</scope>
    <source>
        <strain evidence="2">cv. Chang Bougi</strain>
        <tissue evidence="1">Leaf</tissue>
    </source>
</reference>
<gene>
    <name evidence="1" type="ORF">E5676_scaffold699G00010</name>
</gene>
<accession>A0A5D3DTR7</accession>
<sequence>MKVLSRVDRYRYRITLFVGFTPSFGLRSNDMQVAADVQATGSANRVQGSDEMSSNLHNTTGKNRFNIKKLKALGAMTFKGTTDSADVEKWLSLIEKCFGVMDCSEEIKVKLATFLLQGSVEDYDMSMQGEQVQ</sequence>
<organism evidence="1 2">
    <name type="scientific">Cucumis melo var. makuwa</name>
    <name type="common">Oriental melon</name>
    <dbReference type="NCBI Taxonomy" id="1194695"/>
    <lineage>
        <taxon>Eukaryota</taxon>
        <taxon>Viridiplantae</taxon>
        <taxon>Streptophyta</taxon>
        <taxon>Embryophyta</taxon>
        <taxon>Tracheophyta</taxon>
        <taxon>Spermatophyta</taxon>
        <taxon>Magnoliopsida</taxon>
        <taxon>eudicotyledons</taxon>
        <taxon>Gunneridae</taxon>
        <taxon>Pentapetalae</taxon>
        <taxon>rosids</taxon>
        <taxon>fabids</taxon>
        <taxon>Cucurbitales</taxon>
        <taxon>Cucurbitaceae</taxon>
        <taxon>Benincaseae</taxon>
        <taxon>Cucumis</taxon>
    </lineage>
</organism>
<evidence type="ECO:0000313" key="1">
    <source>
        <dbReference type="EMBL" id="TYK26902.1"/>
    </source>
</evidence>
<dbReference type="Proteomes" id="UP000321947">
    <property type="component" value="Unassembled WGS sequence"/>
</dbReference>
<protein>
    <submittedName>
        <fullName evidence="1">Uncharacterized protein</fullName>
    </submittedName>
</protein>
<evidence type="ECO:0000313" key="2">
    <source>
        <dbReference type="Proteomes" id="UP000321947"/>
    </source>
</evidence>
<name>A0A5D3DTR7_CUCMM</name>